<organism evidence="1 2">
    <name type="scientific">Hypoxylon rubiginosum</name>
    <dbReference type="NCBI Taxonomy" id="110542"/>
    <lineage>
        <taxon>Eukaryota</taxon>
        <taxon>Fungi</taxon>
        <taxon>Dikarya</taxon>
        <taxon>Ascomycota</taxon>
        <taxon>Pezizomycotina</taxon>
        <taxon>Sordariomycetes</taxon>
        <taxon>Xylariomycetidae</taxon>
        <taxon>Xylariales</taxon>
        <taxon>Hypoxylaceae</taxon>
        <taxon>Hypoxylon</taxon>
    </lineage>
</organism>
<dbReference type="Proteomes" id="UP001497700">
    <property type="component" value="Unassembled WGS sequence"/>
</dbReference>
<keyword evidence="2" id="KW-1185">Reference proteome</keyword>
<evidence type="ECO:0000313" key="1">
    <source>
        <dbReference type="EMBL" id="KAI4859105.1"/>
    </source>
</evidence>
<reference evidence="1 2" key="1">
    <citation type="journal article" date="2022" name="New Phytol.">
        <title>Ecological generalism drives hyperdiversity of secondary metabolite gene clusters in xylarialean endophytes.</title>
        <authorList>
            <person name="Franco M.E.E."/>
            <person name="Wisecaver J.H."/>
            <person name="Arnold A.E."/>
            <person name="Ju Y.M."/>
            <person name="Slot J.C."/>
            <person name="Ahrendt S."/>
            <person name="Moore L.P."/>
            <person name="Eastman K.E."/>
            <person name="Scott K."/>
            <person name="Konkel Z."/>
            <person name="Mondo S.J."/>
            <person name="Kuo A."/>
            <person name="Hayes R.D."/>
            <person name="Haridas S."/>
            <person name="Andreopoulos B."/>
            <person name="Riley R."/>
            <person name="LaButti K."/>
            <person name="Pangilinan J."/>
            <person name="Lipzen A."/>
            <person name="Amirebrahimi M."/>
            <person name="Yan J."/>
            <person name="Adam C."/>
            <person name="Keymanesh K."/>
            <person name="Ng V."/>
            <person name="Louie K."/>
            <person name="Northen T."/>
            <person name="Drula E."/>
            <person name="Henrissat B."/>
            <person name="Hsieh H.M."/>
            <person name="Youens-Clark K."/>
            <person name="Lutzoni F."/>
            <person name="Miadlikowska J."/>
            <person name="Eastwood D.C."/>
            <person name="Hamelin R.C."/>
            <person name="Grigoriev I.V."/>
            <person name="U'Ren J.M."/>
        </authorList>
    </citation>
    <scope>NUCLEOTIDE SEQUENCE [LARGE SCALE GENOMIC DNA]</scope>
    <source>
        <strain evidence="1 2">CBS 119005</strain>
    </source>
</reference>
<gene>
    <name evidence="1" type="ORF">F4820DRAFT_454220</name>
</gene>
<dbReference type="EMBL" id="MU393657">
    <property type="protein sequence ID" value="KAI4859105.1"/>
    <property type="molecule type" value="Genomic_DNA"/>
</dbReference>
<accession>A0ACB9YI66</accession>
<protein>
    <submittedName>
        <fullName evidence="1">Uncharacterized protein</fullName>
    </submittedName>
</protein>
<name>A0ACB9YI66_9PEZI</name>
<sequence>MVKMVNSQAAKLAEARNTIEELKKENAALRLENKLLRASRSASAPITPKRWPTISPNVCKPVCSEKTYDRPTRASTIRAAEARRETRPAEKVKRAEAHFGDETYVYVDGHPIRSTGLQIPRFMFGTQSSNAKREWCCVRARFLVHPTTHINDDSDSQEGCDTTPLDDTTLSGGTTASEDNVIIPQVPVLRTSQELHSVLEDSISVDRLFPGRIVRIRGDTGFKILQTAHRIAQEALYDAARKFWPRMWEQVKEGPHVVRLGRLELAQYVGEHGTRVDLSLCGCTTHAVHNALLELVHLRNRICHPEGDSFQPVGIVDVHLEHVQRLLIALGDDDRATHDAECGLLAEGSIEEKDVVGIVVEAGLACEARNIASADIRRSAREILDRDNEADLGNEADVDLGRF</sequence>
<evidence type="ECO:0000313" key="2">
    <source>
        <dbReference type="Proteomes" id="UP001497700"/>
    </source>
</evidence>
<proteinExistence type="predicted"/>
<comment type="caution">
    <text evidence="1">The sequence shown here is derived from an EMBL/GenBank/DDBJ whole genome shotgun (WGS) entry which is preliminary data.</text>
</comment>